<evidence type="ECO:0000313" key="2">
    <source>
        <dbReference type="Proteomes" id="UP001556367"/>
    </source>
</evidence>
<sequence>MSAYVSGLGTASFPRKLSQNVTGDIIVDQISRPECHPTNIKMTAKDLSGTEHGLEVIF</sequence>
<name>A0ABR3IXE8_9AGAR</name>
<comment type="caution">
    <text evidence="1">The sequence shown here is derived from an EMBL/GenBank/DDBJ whole genome shotgun (WGS) entry which is preliminary data.</text>
</comment>
<proteinExistence type="predicted"/>
<gene>
    <name evidence="1" type="ORF">HGRIS_010673</name>
</gene>
<dbReference type="Proteomes" id="UP001556367">
    <property type="component" value="Unassembled WGS sequence"/>
</dbReference>
<keyword evidence="2" id="KW-1185">Reference proteome</keyword>
<accession>A0ABR3IXE8</accession>
<evidence type="ECO:0000313" key="1">
    <source>
        <dbReference type="EMBL" id="KAL0948049.1"/>
    </source>
</evidence>
<dbReference type="EMBL" id="JASNQZ010000014">
    <property type="protein sequence ID" value="KAL0948049.1"/>
    <property type="molecule type" value="Genomic_DNA"/>
</dbReference>
<organism evidence="1 2">
    <name type="scientific">Hohenbuehelia grisea</name>
    <dbReference type="NCBI Taxonomy" id="104357"/>
    <lineage>
        <taxon>Eukaryota</taxon>
        <taxon>Fungi</taxon>
        <taxon>Dikarya</taxon>
        <taxon>Basidiomycota</taxon>
        <taxon>Agaricomycotina</taxon>
        <taxon>Agaricomycetes</taxon>
        <taxon>Agaricomycetidae</taxon>
        <taxon>Agaricales</taxon>
        <taxon>Pleurotineae</taxon>
        <taxon>Pleurotaceae</taxon>
        <taxon>Hohenbuehelia</taxon>
    </lineage>
</organism>
<protein>
    <submittedName>
        <fullName evidence="1">Uncharacterized protein</fullName>
    </submittedName>
</protein>
<reference evidence="2" key="1">
    <citation type="submission" date="2024-06" db="EMBL/GenBank/DDBJ databases">
        <title>Multi-omics analyses provide insights into the biosynthesis of the anticancer antibiotic pleurotin in Hohenbuehelia grisea.</title>
        <authorList>
            <person name="Weaver J.A."/>
            <person name="Alberti F."/>
        </authorList>
    </citation>
    <scope>NUCLEOTIDE SEQUENCE [LARGE SCALE GENOMIC DNA]</scope>
    <source>
        <strain evidence="2">T-177</strain>
    </source>
</reference>